<protein>
    <submittedName>
        <fullName evidence="1">Uncharacterized protein</fullName>
    </submittedName>
</protein>
<proteinExistence type="predicted"/>
<name>A0ABD0UNQ6_DENTH</name>
<comment type="caution">
    <text evidence="1">The sequence shown here is derived from an EMBL/GenBank/DDBJ whole genome shotgun (WGS) entry which is preliminary data.</text>
</comment>
<dbReference type="Proteomes" id="UP001552299">
    <property type="component" value="Unassembled WGS sequence"/>
</dbReference>
<reference evidence="1 2" key="1">
    <citation type="journal article" date="2024" name="Plant Biotechnol. J.">
        <title>Dendrobium thyrsiflorum genome and its molecular insights into genes involved in important horticultural traits.</title>
        <authorList>
            <person name="Chen B."/>
            <person name="Wang J.Y."/>
            <person name="Zheng P.J."/>
            <person name="Li K.L."/>
            <person name="Liang Y.M."/>
            <person name="Chen X.F."/>
            <person name="Zhang C."/>
            <person name="Zhao X."/>
            <person name="He X."/>
            <person name="Zhang G.Q."/>
            <person name="Liu Z.J."/>
            <person name="Xu Q."/>
        </authorList>
    </citation>
    <scope>NUCLEOTIDE SEQUENCE [LARGE SCALE GENOMIC DNA]</scope>
    <source>
        <strain evidence="1">GZMU011</strain>
    </source>
</reference>
<dbReference type="EMBL" id="JANQDX010000013">
    <property type="protein sequence ID" value="KAL0914195.1"/>
    <property type="molecule type" value="Genomic_DNA"/>
</dbReference>
<keyword evidence="2" id="KW-1185">Reference proteome</keyword>
<dbReference type="AlphaFoldDB" id="A0ABD0UNQ6"/>
<gene>
    <name evidence="1" type="ORF">M5K25_017706</name>
</gene>
<evidence type="ECO:0000313" key="1">
    <source>
        <dbReference type="EMBL" id="KAL0914195.1"/>
    </source>
</evidence>
<accession>A0ABD0UNQ6</accession>
<sequence length="69" mass="7827">MSSIGGKRSHGLVHGKYNAIPFNAATSPSYYNMIRSIGVYGRRLRPPSIYDLRTCTDWKQMSTIFLTDK</sequence>
<evidence type="ECO:0000313" key="2">
    <source>
        <dbReference type="Proteomes" id="UP001552299"/>
    </source>
</evidence>
<organism evidence="1 2">
    <name type="scientific">Dendrobium thyrsiflorum</name>
    <name type="common">Pinecone-like raceme dendrobium</name>
    <name type="synonym">Orchid</name>
    <dbReference type="NCBI Taxonomy" id="117978"/>
    <lineage>
        <taxon>Eukaryota</taxon>
        <taxon>Viridiplantae</taxon>
        <taxon>Streptophyta</taxon>
        <taxon>Embryophyta</taxon>
        <taxon>Tracheophyta</taxon>
        <taxon>Spermatophyta</taxon>
        <taxon>Magnoliopsida</taxon>
        <taxon>Liliopsida</taxon>
        <taxon>Asparagales</taxon>
        <taxon>Orchidaceae</taxon>
        <taxon>Epidendroideae</taxon>
        <taxon>Malaxideae</taxon>
        <taxon>Dendrobiinae</taxon>
        <taxon>Dendrobium</taxon>
    </lineage>
</organism>